<comment type="caution">
    <text evidence="1">The sequence shown here is derived from an EMBL/GenBank/DDBJ whole genome shotgun (WGS) entry which is preliminary data.</text>
</comment>
<evidence type="ECO:0000313" key="1">
    <source>
        <dbReference type="EMBL" id="CZT06211.1"/>
    </source>
</evidence>
<protein>
    <submittedName>
        <fullName evidence="1">Uncharacterized protein</fullName>
    </submittedName>
</protein>
<reference evidence="2" key="1">
    <citation type="submission" date="2016-03" db="EMBL/GenBank/DDBJ databases">
        <authorList>
            <person name="Ploux O."/>
        </authorList>
    </citation>
    <scope>NUCLEOTIDE SEQUENCE [LARGE SCALE GENOMIC DNA]</scope>
    <source>
        <strain evidence="2">UK7</strain>
    </source>
</reference>
<sequence>MAPGSLGTINEGVKVCIDNGPDHPYDGTCYSIEDFNGDTTNFRTMKQAPPVFPIYDDEVAVVIDEFLDPINMAKLDECVSKLTIKEMREGGNAKRRCRDNAFAKLESLLAKRGVKEVGYGGTGSVNAGAKIETIGQGGEWVRLGELPDKHEPFIFSGPLLLGASKYRRSPGSNKCRWDYEKCWKADPERCSWDYIYTTLQLRLLSRRTCEVMVWIFLERIPDVVLDDGK</sequence>
<keyword evidence="2" id="KW-1185">Reference proteome</keyword>
<dbReference type="InParanoid" id="A0A1E1L6V6"/>
<dbReference type="Proteomes" id="UP000178129">
    <property type="component" value="Unassembled WGS sequence"/>
</dbReference>
<dbReference type="EMBL" id="FJUW01000038">
    <property type="protein sequence ID" value="CZT06211.1"/>
    <property type="molecule type" value="Genomic_DNA"/>
</dbReference>
<name>A0A1E1L6V6_9HELO</name>
<gene>
    <name evidence="1" type="ORF">RCO7_03259</name>
</gene>
<organism evidence="1 2">
    <name type="scientific">Rhynchosporium graminicola</name>
    <dbReference type="NCBI Taxonomy" id="2792576"/>
    <lineage>
        <taxon>Eukaryota</taxon>
        <taxon>Fungi</taxon>
        <taxon>Dikarya</taxon>
        <taxon>Ascomycota</taxon>
        <taxon>Pezizomycotina</taxon>
        <taxon>Leotiomycetes</taxon>
        <taxon>Helotiales</taxon>
        <taxon>Ploettnerulaceae</taxon>
        <taxon>Rhynchosporium</taxon>
    </lineage>
</organism>
<proteinExistence type="predicted"/>
<evidence type="ECO:0000313" key="2">
    <source>
        <dbReference type="Proteomes" id="UP000178129"/>
    </source>
</evidence>
<dbReference type="AlphaFoldDB" id="A0A1E1L6V6"/>
<accession>A0A1E1L6V6</accession>